<protein>
    <recommendedName>
        <fullName evidence="2">aECM cysteine-cradle domain-containing protein</fullName>
    </recommendedName>
</protein>
<reference evidence="4" key="1">
    <citation type="submission" date="2022-11" db="UniProtKB">
        <authorList>
            <consortium name="WormBaseParasite"/>
        </authorList>
    </citation>
    <scope>IDENTIFICATION</scope>
</reference>
<dbReference type="AlphaFoldDB" id="A0A914WRK3"/>
<feature type="domain" description="aECM cysteine-cradle" evidence="2">
    <location>
        <begin position="123"/>
        <end position="172"/>
    </location>
</feature>
<keyword evidence="1" id="KW-0732">Signal</keyword>
<feature type="chain" id="PRO_5038032295" description="aECM cysteine-cradle domain-containing protein" evidence="1">
    <location>
        <begin position="26"/>
        <end position="174"/>
    </location>
</feature>
<evidence type="ECO:0000313" key="3">
    <source>
        <dbReference type="Proteomes" id="UP000887566"/>
    </source>
</evidence>
<feature type="signal peptide" evidence="1">
    <location>
        <begin position="1"/>
        <end position="25"/>
    </location>
</feature>
<accession>A0A914WRK3</accession>
<dbReference type="Proteomes" id="UP000887566">
    <property type="component" value="Unplaced"/>
</dbReference>
<proteinExistence type="predicted"/>
<dbReference type="PANTHER" id="PTHR37435">
    <property type="entry name" value="PROTEIN CBG14344"/>
    <property type="match status" value="1"/>
</dbReference>
<organism evidence="3 4">
    <name type="scientific">Plectus sambesii</name>
    <dbReference type="NCBI Taxonomy" id="2011161"/>
    <lineage>
        <taxon>Eukaryota</taxon>
        <taxon>Metazoa</taxon>
        <taxon>Ecdysozoa</taxon>
        <taxon>Nematoda</taxon>
        <taxon>Chromadorea</taxon>
        <taxon>Plectida</taxon>
        <taxon>Plectina</taxon>
        <taxon>Plectoidea</taxon>
        <taxon>Plectidae</taxon>
        <taxon>Plectus</taxon>
    </lineage>
</organism>
<evidence type="ECO:0000259" key="2">
    <source>
        <dbReference type="Pfam" id="PF23626"/>
    </source>
</evidence>
<dbReference type="PANTHER" id="PTHR37435:SF5">
    <property type="entry name" value="SECRETED PROTEIN"/>
    <property type="match status" value="1"/>
</dbReference>
<name>A0A914WRK3_9BILA</name>
<sequence length="174" mass="19828">MAIVARLSMHILLLTLFVYSQQAIGVDGYVQRLERTNSRRVPRDQEYSSQWPDIRLVNQQNPDSPKATSTNLRQVVIQPNLEHLREKYRQAQVNAAKTQQRLEPIVPTIAAKPTAANPHQLTATECEEVWTVAKRFGITDISGYARQNCAILQMYFPESTCEEIYQSVVSCTVH</sequence>
<evidence type="ECO:0000313" key="4">
    <source>
        <dbReference type="WBParaSite" id="PSAMB.scaffold463size50280.g6168.t1"/>
    </source>
</evidence>
<dbReference type="Pfam" id="PF23626">
    <property type="entry name" value="CCD_aECM"/>
    <property type="match status" value="1"/>
</dbReference>
<keyword evidence="3" id="KW-1185">Reference proteome</keyword>
<dbReference type="WBParaSite" id="PSAMB.scaffold463size50280.g6168.t1">
    <property type="protein sequence ID" value="PSAMB.scaffold463size50280.g6168.t1"/>
    <property type="gene ID" value="PSAMB.scaffold463size50280.g6168"/>
</dbReference>
<evidence type="ECO:0000256" key="1">
    <source>
        <dbReference type="SAM" id="SignalP"/>
    </source>
</evidence>
<dbReference type="InterPro" id="IPR055352">
    <property type="entry name" value="CCD_aECM"/>
</dbReference>